<evidence type="ECO:0000256" key="13">
    <source>
        <dbReference type="RuleBase" id="RU365064"/>
    </source>
</evidence>
<evidence type="ECO:0000256" key="5">
    <source>
        <dbReference type="ARBA" id="ARBA00022502"/>
    </source>
</evidence>
<evidence type="ECO:0000256" key="10">
    <source>
        <dbReference type="ARBA" id="ARBA00022989"/>
    </source>
</evidence>
<dbReference type="PANTHER" id="PTHR12886:SF0">
    <property type="entry name" value="GPI MANNOSYLTRANSFERASE 1"/>
    <property type="match status" value="1"/>
</dbReference>
<keyword evidence="9 13" id="KW-0256">Endoplasmic reticulum</keyword>
<keyword evidence="6 13" id="KW-0328">Glycosyltransferase</keyword>
<feature type="transmembrane region" description="Helical" evidence="13">
    <location>
        <begin position="311"/>
        <end position="328"/>
    </location>
</feature>
<reference evidence="14 15" key="1">
    <citation type="submission" date="2018-06" db="EMBL/GenBank/DDBJ databases">
        <title>Population genomics shows no distinction between pathogenic Candida krusei and environmental Pichia kudriavzevii: One species, four names.</title>
        <authorList>
            <person name="Douglass A.P."/>
            <person name="Offei B."/>
            <person name="Braun-Galleani S."/>
            <person name="Coughlan A.Y."/>
            <person name="Martos A."/>
            <person name="Ortiz-Merino R.A."/>
            <person name="Byrne K.P."/>
            <person name="Wolfe K.H."/>
        </authorList>
    </citation>
    <scope>NUCLEOTIDE SEQUENCE [LARGE SCALE GENOMIC DNA]</scope>
    <source>
        <strain evidence="14 15">CBS573</strain>
    </source>
</reference>
<feature type="transmembrane region" description="Helical" evidence="13">
    <location>
        <begin position="177"/>
        <end position="193"/>
    </location>
</feature>
<evidence type="ECO:0000256" key="3">
    <source>
        <dbReference type="ARBA" id="ARBA00011071"/>
    </source>
</evidence>
<feature type="transmembrane region" description="Helical" evidence="13">
    <location>
        <begin position="46"/>
        <end position="69"/>
    </location>
</feature>
<dbReference type="STRING" id="4909.A0A2U9R351"/>
<proteinExistence type="inferred from homology"/>
<organism evidence="14 15">
    <name type="scientific">Pichia kudriavzevii</name>
    <name type="common">Yeast</name>
    <name type="synonym">Issatchenkia orientalis</name>
    <dbReference type="NCBI Taxonomy" id="4909"/>
    <lineage>
        <taxon>Eukaryota</taxon>
        <taxon>Fungi</taxon>
        <taxon>Dikarya</taxon>
        <taxon>Ascomycota</taxon>
        <taxon>Saccharomycotina</taxon>
        <taxon>Pichiomycetes</taxon>
        <taxon>Pichiales</taxon>
        <taxon>Pichiaceae</taxon>
        <taxon>Pichia</taxon>
    </lineage>
</organism>
<evidence type="ECO:0000256" key="7">
    <source>
        <dbReference type="ARBA" id="ARBA00022679"/>
    </source>
</evidence>
<protein>
    <recommendedName>
        <fullName evidence="4 13">GPI mannosyltransferase 1</fullName>
        <ecNumber evidence="13">2.4.1.-</ecNumber>
    </recommendedName>
    <alternativeName>
        <fullName evidence="13">GPI mannosyltransferase I</fullName>
    </alternativeName>
</protein>
<feature type="transmembrane region" description="Helical" evidence="13">
    <location>
        <begin position="243"/>
        <end position="262"/>
    </location>
</feature>
<evidence type="ECO:0000256" key="1">
    <source>
        <dbReference type="ARBA" id="ARBA00004477"/>
    </source>
</evidence>
<dbReference type="Proteomes" id="UP000249293">
    <property type="component" value="Chromosome 2"/>
</dbReference>
<evidence type="ECO:0000256" key="2">
    <source>
        <dbReference type="ARBA" id="ARBA00004687"/>
    </source>
</evidence>
<evidence type="ECO:0000313" key="14">
    <source>
        <dbReference type="EMBL" id="AWU75745.1"/>
    </source>
</evidence>
<name>A0A2U9R351_PICKU</name>
<dbReference type="UniPathway" id="UPA00196"/>
<evidence type="ECO:0000256" key="6">
    <source>
        <dbReference type="ARBA" id="ARBA00022676"/>
    </source>
</evidence>
<feature type="transmembrane region" description="Helical" evidence="13">
    <location>
        <begin position="199"/>
        <end position="222"/>
    </location>
</feature>
<dbReference type="RefSeq" id="XP_029321222.1">
    <property type="nucleotide sequence ID" value="XM_029465363.1"/>
</dbReference>
<comment type="pathway">
    <text evidence="2 13">Glycolipid biosynthesis; glycosylphosphatidylinositol-anchor biosynthesis.</text>
</comment>
<evidence type="ECO:0000256" key="4">
    <source>
        <dbReference type="ARBA" id="ARBA00013797"/>
    </source>
</evidence>
<dbReference type="Pfam" id="PF05007">
    <property type="entry name" value="Mannosyl_trans"/>
    <property type="match status" value="1"/>
</dbReference>
<feature type="transmembrane region" description="Helical" evidence="13">
    <location>
        <begin position="125"/>
        <end position="146"/>
    </location>
</feature>
<dbReference type="GO" id="GO:0004376">
    <property type="term" value="F:GPI mannosyltransferase activity"/>
    <property type="evidence" value="ECO:0007669"/>
    <property type="project" value="InterPro"/>
</dbReference>
<sequence length="457" mass="53476">MYKEYWSKDFIIPKVGNPRLEKKKDLGLFSNMCHVHLLSHSEPAKMLSVTSILLISFILRVGFFLFGLYQDEYMPLPYTDIDYYVFTDAAKFVADSQSPFMRATYRYTPLLAWILIPTTFKYNQLWFSFGKLVFIVCDLITGYLSLLTLPSNHSFLSIIWLFNPMVITISTRGSSESLLTSFILLSTYFLVRAKNSNKWLISFSGLLLGVSIHLKIYPLIYVPTYLLFVDPNQPLHKPMTMKRILFVISLVIGFISLSYWMYSIYGMRYLNEAYFYHLIRLDHRHNFSVYNISLYLHSAQDKISSLQFEKIAFIPQLGFSLVIVPLCLQRGFKYPILKDLLIYKVMFIQTFVFIMFNKVCTSQYFIWFLCLLPQYLASTKLGVRKGLALLAGWILTQGLWLFNGWRLEFRGDLNVFQTGLFYSSCAFFLWNAVMASEFIHDVKMQIYEAELLKDKTE</sequence>
<accession>A0A2U9R351</accession>
<comment type="similarity">
    <text evidence="3 13">Belongs to the PIGM family.</text>
</comment>
<dbReference type="GO" id="GO:0051751">
    <property type="term" value="F:alpha-1,4-mannosyltransferase activity"/>
    <property type="evidence" value="ECO:0007669"/>
    <property type="project" value="InterPro"/>
</dbReference>
<dbReference type="EC" id="2.4.1.-" evidence="13"/>
<evidence type="ECO:0000256" key="12">
    <source>
        <dbReference type="ARBA" id="ARBA00025399"/>
    </source>
</evidence>
<evidence type="ECO:0000256" key="9">
    <source>
        <dbReference type="ARBA" id="ARBA00022824"/>
    </source>
</evidence>
<dbReference type="GeneID" id="40383510"/>
<keyword evidence="15" id="KW-1185">Reference proteome</keyword>
<evidence type="ECO:0000256" key="11">
    <source>
        <dbReference type="ARBA" id="ARBA00023136"/>
    </source>
</evidence>
<dbReference type="GO" id="GO:0006506">
    <property type="term" value="P:GPI anchor biosynthetic process"/>
    <property type="evidence" value="ECO:0007669"/>
    <property type="project" value="UniProtKB-UniPathway"/>
</dbReference>
<dbReference type="AlphaFoldDB" id="A0A2U9R351"/>
<dbReference type="EMBL" id="CP028774">
    <property type="protein sequence ID" value="AWU75745.1"/>
    <property type="molecule type" value="Genomic_DNA"/>
</dbReference>
<keyword evidence="8 13" id="KW-0812">Transmembrane</keyword>
<dbReference type="InterPro" id="IPR007704">
    <property type="entry name" value="PIG-M"/>
</dbReference>
<dbReference type="VEuPathDB" id="FungiDB:C5L36_0B09840"/>
<comment type="subcellular location">
    <subcellularLocation>
        <location evidence="1 13">Endoplasmic reticulum membrane</location>
        <topology evidence="1 13">Multi-pass membrane protein</topology>
    </subcellularLocation>
</comment>
<dbReference type="GO" id="GO:0005789">
    <property type="term" value="C:endoplasmic reticulum membrane"/>
    <property type="evidence" value="ECO:0007669"/>
    <property type="project" value="UniProtKB-SubCell"/>
</dbReference>
<feature type="transmembrane region" description="Helical" evidence="13">
    <location>
        <begin position="386"/>
        <end position="403"/>
    </location>
</feature>
<keyword evidence="10 13" id="KW-1133">Transmembrane helix</keyword>
<feature type="transmembrane region" description="Helical" evidence="13">
    <location>
        <begin position="415"/>
        <end position="434"/>
    </location>
</feature>
<gene>
    <name evidence="14" type="ORF">C5L36_0B09840</name>
</gene>
<keyword evidence="7 13" id="KW-0808">Transferase</keyword>
<evidence type="ECO:0000313" key="15">
    <source>
        <dbReference type="Proteomes" id="UP000249293"/>
    </source>
</evidence>
<dbReference type="OrthoDB" id="1741594at2759"/>
<dbReference type="PANTHER" id="PTHR12886">
    <property type="entry name" value="PIG-M MANNOSYLTRANSFERASE"/>
    <property type="match status" value="1"/>
</dbReference>
<dbReference type="GO" id="GO:1990529">
    <property type="term" value="C:glycosylphosphatidylinositol-mannosyltransferase I complex"/>
    <property type="evidence" value="ECO:0007669"/>
    <property type="project" value="TreeGrafter"/>
</dbReference>
<keyword evidence="5 13" id="KW-0337">GPI-anchor biosynthesis</keyword>
<comment type="function">
    <text evidence="12 13">Mannosyltransferase involved in glycosylphosphatidylinositol-anchor biosynthesis. Transfers the first alpha-1,4-mannose to GlcN-acyl-PI during GPI precursor assembly. Required for cell wall integrity.</text>
</comment>
<dbReference type="KEGG" id="pkz:C5L36_0B09840"/>
<keyword evidence="11 13" id="KW-0472">Membrane</keyword>
<evidence type="ECO:0000256" key="8">
    <source>
        <dbReference type="ARBA" id="ARBA00022692"/>
    </source>
</evidence>